<dbReference type="GO" id="GO:0045739">
    <property type="term" value="P:positive regulation of DNA repair"/>
    <property type="evidence" value="ECO:0007669"/>
    <property type="project" value="UniProtKB-UniRule"/>
</dbReference>
<comment type="PTM">
    <text evidence="11">Ubiquitinated.</text>
</comment>
<comment type="function">
    <text evidence="11">E3 ubiquitin-protein ligase required for accumulation of repair proteins to sites of DNA damage. Acts with UBE2N/UBC13 to amplify the RNF8-dependent histone ubiquitination. Recruited to sites of DNA damage at double-strand breaks (DSBs) by binding to ubiquitinated histone H2A and H2AX and amplifies the RNF8-dependent H2A ubiquitination, promoting the formation of 'Lys-63'-linked ubiquitin conjugates. This leads to concentrate ubiquitinated histones H2A and H2AX at DNA lesions to the threshold required for recruitment of TP53BP1 and BRCA1. Also recruited at DNA interstrand cross-links (ICLs) sites and promotes accumulation of 'Lys-63'-linked ubiquitination of histones H2A and H2AX, leading to recruitment of FAAP20 and Fanconi anemia (FA) complex, followed by interstrand cross-link repair. H2A ubiquitination also mediates the ATM-dependent transcriptional silencing at regions flanking DSBs in cis, a mechanism to avoid collision between transcription and repair intermediates. Also involved in class switch recombination in immune system, via its role in regulation of DSBs repair. Following DNA damage, promotes the ubiquitination and degradation of JMJD2A/KDM4A in collaboration with RNF8, leading to unmask H4K20me2 mark and promote the recruitment of TP53BP1 at DNA damage sites. Not able to initiate 'Lys-63'-linked ubiquitination in vitro; possibly due to partial occlusion of the UBE2N/UBC13-binding region. Catalyzes monoubiquitination of 'Lys-13' and 'Lys-15' of nucleosomal histone H2A (H2AK13Ub and H2AK15Ub, respectively).</text>
</comment>
<keyword evidence="10 11" id="KW-0539">Nucleus</keyword>
<keyword evidence="3 11" id="KW-0479">Metal-binding</keyword>
<feature type="short sequence motif" description="LR motif 1" evidence="11">
    <location>
        <begin position="111"/>
        <end position="129"/>
    </location>
</feature>
<dbReference type="OMA" id="SWARYNT"/>
<feature type="region of interest" description="Disordered" evidence="12">
    <location>
        <begin position="249"/>
        <end position="281"/>
    </location>
</feature>
<sequence length="572" mass="65178">MASTPNVVLPFSDCLCQICTDILIEPVTLPCSHTLCNSCFQLTVEKANLCCPFCRRRVSSWARQHARENTLINMELWDKIQKSYPEKCKKKTTEQDLDGDDVDMYQPHRTLSQPGELRREYEEEISKVEAERRAYEEEESKASEEYIQKLLAEEEEEQKLAEERKRKMAEQLKRDEELAREISINLNKLSEKSVFSSPSSAKQSSPVTNKSQKKIKNQLSFLGSIQKYLSPKSQFASVQASQLELATEDNGNHMSQDVSNNNVKSTGSQEEEEEEDEVMPTLTPQTFLESQSRVTKNSITDSPMPHLSAFSLEEECLEKETNSQVNNLNEVINGHFCANHEVQTGFLCSAEIGATSPRKAENGNAVSNLAEITINSIDDTENEDRNLLIGKESPKRKDQESPDLVSDSSNSAKRRKFCMEISSEQEETENNIAQKLIDLEHLLFERHKQEEQDRLLALELQREVDKEQGKLNRQKGSPDAYPLRTKVSLHPDESPNGWRKHSQEKNCKKQPETELSKPRRSSKDENWQPSGIQKKISANKGGKAPKSFKNTRSLQPSNTQKSIFEMFQQAAK</sequence>
<evidence type="ECO:0000313" key="14">
    <source>
        <dbReference type="Ensembl" id="ENSMODP00000022998.3"/>
    </source>
</evidence>
<dbReference type="InterPro" id="IPR013083">
    <property type="entry name" value="Znf_RING/FYVE/PHD"/>
</dbReference>
<dbReference type="GO" id="GO:0006511">
    <property type="term" value="P:ubiquitin-dependent protein catabolic process"/>
    <property type="evidence" value="ECO:0007669"/>
    <property type="project" value="Ensembl"/>
</dbReference>
<dbReference type="GO" id="GO:0004842">
    <property type="term" value="F:ubiquitin-protein transferase activity"/>
    <property type="evidence" value="ECO:0000318"/>
    <property type="project" value="GO_Central"/>
</dbReference>
<dbReference type="GO" id="GO:0070534">
    <property type="term" value="P:protein K63-linked ubiquitination"/>
    <property type="evidence" value="ECO:0007669"/>
    <property type="project" value="Ensembl"/>
</dbReference>
<evidence type="ECO:0000256" key="5">
    <source>
        <dbReference type="ARBA" id="ARBA00022771"/>
    </source>
</evidence>
<dbReference type="KEGG" id="mdo:100022084"/>
<dbReference type="GO" id="GO:0006302">
    <property type="term" value="P:double-strand break repair"/>
    <property type="evidence" value="ECO:0000318"/>
    <property type="project" value="GO_Central"/>
</dbReference>
<comment type="similarity">
    <text evidence="11">Belongs to the RNF168 family.</text>
</comment>
<feature type="region of interest" description="Disordered" evidence="12">
    <location>
        <begin position="189"/>
        <end position="213"/>
    </location>
</feature>
<comment type="PTM">
    <text evidence="11">Sumoylated with SUMO1 by PIAS4 in response to double-strand breaks (DSBs).</text>
</comment>
<evidence type="ECO:0000259" key="13">
    <source>
        <dbReference type="PROSITE" id="PS50089"/>
    </source>
</evidence>
<dbReference type="GO" id="GO:0008270">
    <property type="term" value="F:zinc ion binding"/>
    <property type="evidence" value="ECO:0007669"/>
    <property type="project" value="UniProtKB-KW"/>
</dbReference>
<dbReference type="FunFam" id="3.30.40.10:FF:000466">
    <property type="entry name" value="E3 ubiquitin-protein ligase RNF168"/>
    <property type="match status" value="1"/>
</dbReference>
<comment type="subunit">
    <text evidence="11">Monomer. Interacts with UBE2N/UBC13.</text>
</comment>
<feature type="short sequence motif" description="MIU motif 2" evidence="11">
    <location>
        <begin position="446"/>
        <end position="469"/>
    </location>
</feature>
<feature type="compositionally biased region" description="Acidic residues" evidence="12">
    <location>
        <begin position="269"/>
        <end position="278"/>
    </location>
</feature>
<dbReference type="Gene3D" id="3.30.40.10">
    <property type="entry name" value="Zinc/RING finger domain, C3HC4 (zinc finger)"/>
    <property type="match status" value="1"/>
</dbReference>
<feature type="short sequence motif" description="UMI motif" evidence="11">
    <location>
        <begin position="144"/>
        <end position="152"/>
    </location>
</feature>
<dbReference type="PANTHER" id="PTHR23328">
    <property type="entry name" value="RING-TYPE DOMAIN-CONTAINING PROTEIN"/>
    <property type="match status" value="1"/>
</dbReference>
<dbReference type="GO" id="GO:0043130">
    <property type="term" value="F:ubiquitin binding"/>
    <property type="evidence" value="ECO:0007669"/>
    <property type="project" value="UniProtKB-UniRule"/>
</dbReference>
<dbReference type="CTD" id="165918"/>
<organism evidence="14 15">
    <name type="scientific">Monodelphis domestica</name>
    <name type="common">Gray short-tailed opossum</name>
    <dbReference type="NCBI Taxonomy" id="13616"/>
    <lineage>
        <taxon>Eukaryota</taxon>
        <taxon>Metazoa</taxon>
        <taxon>Chordata</taxon>
        <taxon>Craniata</taxon>
        <taxon>Vertebrata</taxon>
        <taxon>Euteleostomi</taxon>
        <taxon>Mammalia</taxon>
        <taxon>Metatheria</taxon>
        <taxon>Didelphimorphia</taxon>
        <taxon>Didelphidae</taxon>
        <taxon>Monodelphis</taxon>
    </lineage>
</organism>
<feature type="region of interest" description="Disordered" evidence="12">
    <location>
        <begin position="90"/>
        <end position="123"/>
    </location>
</feature>
<dbReference type="GO" id="GO:0031491">
    <property type="term" value="F:nucleosome binding"/>
    <property type="evidence" value="ECO:0000318"/>
    <property type="project" value="GO_Central"/>
</dbReference>
<keyword evidence="9 11" id="KW-0234">DNA repair</keyword>
<evidence type="ECO:0000256" key="3">
    <source>
        <dbReference type="ARBA" id="ARBA00022723"/>
    </source>
</evidence>
<dbReference type="InParanoid" id="F6XBK7"/>
<feature type="compositionally biased region" description="Polar residues" evidence="12">
    <location>
        <begin position="548"/>
        <end position="562"/>
    </location>
</feature>
<feature type="short sequence motif" description="LR motif 2" evidence="11">
    <location>
        <begin position="473"/>
        <end position="484"/>
    </location>
</feature>
<dbReference type="OrthoDB" id="426657at2759"/>
<dbReference type="GO" id="GO:0140861">
    <property type="term" value="P:DNA repair-dependent chromatin remodeling"/>
    <property type="evidence" value="ECO:0007669"/>
    <property type="project" value="Ensembl"/>
</dbReference>
<dbReference type="InterPro" id="IPR051657">
    <property type="entry name" value="RNF168/RNF169_E3_ubiq-ligase"/>
</dbReference>
<keyword evidence="8 11" id="KW-0156">Chromatin regulator</keyword>
<dbReference type="STRING" id="13616.ENSMODP00000022998"/>
<evidence type="ECO:0000256" key="11">
    <source>
        <dbReference type="HAMAP-Rule" id="MF_03066"/>
    </source>
</evidence>
<dbReference type="GO" id="GO:0000151">
    <property type="term" value="C:ubiquitin ligase complex"/>
    <property type="evidence" value="ECO:0007669"/>
    <property type="project" value="UniProtKB-UniRule"/>
</dbReference>
<dbReference type="GO" id="GO:0040029">
    <property type="term" value="P:epigenetic regulation of gene expression"/>
    <property type="evidence" value="ECO:0007669"/>
    <property type="project" value="Ensembl"/>
</dbReference>
<dbReference type="FunCoup" id="F6XBK7">
    <property type="interactions" value="1626"/>
</dbReference>
<dbReference type="EC" id="2.3.2.27" evidence="11"/>
<feature type="region of interest" description="Disordered" evidence="12">
    <location>
        <begin position="466"/>
        <end position="572"/>
    </location>
</feature>
<feature type="domain" description="RING-type" evidence="13">
    <location>
        <begin position="16"/>
        <end position="55"/>
    </location>
</feature>
<dbReference type="HOGENOM" id="CLU_030653_1_0_1"/>
<keyword evidence="7 11" id="KW-0862">Zinc</keyword>
<feature type="region of interest" description="Disordered" evidence="12">
    <location>
        <begin position="390"/>
        <end position="412"/>
    </location>
</feature>
<dbReference type="AlphaFoldDB" id="F6XBK7"/>
<dbReference type="GO" id="GO:0005829">
    <property type="term" value="C:cytosol"/>
    <property type="evidence" value="ECO:0007669"/>
    <property type="project" value="Ensembl"/>
</dbReference>
<feature type="compositionally biased region" description="Low complexity" evidence="12">
    <location>
        <begin position="192"/>
        <end position="205"/>
    </location>
</feature>
<dbReference type="GO" id="GO:0010212">
    <property type="term" value="P:response to ionizing radiation"/>
    <property type="evidence" value="ECO:0007669"/>
    <property type="project" value="UniProtKB-UniRule"/>
</dbReference>
<evidence type="ECO:0000256" key="2">
    <source>
        <dbReference type="ARBA" id="ARBA00022679"/>
    </source>
</evidence>
<dbReference type="GO" id="GO:0005634">
    <property type="term" value="C:nucleus"/>
    <property type="evidence" value="ECO:0000318"/>
    <property type="project" value="GO_Central"/>
</dbReference>
<dbReference type="CDD" id="cd22265">
    <property type="entry name" value="UDM1_RNF168"/>
    <property type="match status" value="1"/>
</dbReference>
<evidence type="ECO:0000256" key="7">
    <source>
        <dbReference type="ARBA" id="ARBA00022833"/>
    </source>
</evidence>
<dbReference type="eggNOG" id="KOG4159">
    <property type="taxonomic scope" value="Eukaryota"/>
</dbReference>
<dbReference type="PANTHER" id="PTHR23328:SF1">
    <property type="entry name" value="E3 UBIQUITIN-PROTEIN LIGASE RNF168"/>
    <property type="match status" value="1"/>
</dbReference>
<dbReference type="GO" id="GO:0097680">
    <property type="term" value="P:double-strand break repair via classical nonhomologous end joining"/>
    <property type="evidence" value="ECO:0007669"/>
    <property type="project" value="Ensembl"/>
</dbReference>
<reference evidence="14" key="2">
    <citation type="submission" date="2025-08" db="UniProtKB">
        <authorList>
            <consortium name="Ensembl"/>
        </authorList>
    </citation>
    <scope>IDENTIFICATION</scope>
</reference>
<dbReference type="Ensembl" id="ENSMODT00000023407.4">
    <property type="protein sequence ID" value="ENSMODP00000022998.3"/>
    <property type="gene ID" value="ENSMODG00000018442.4"/>
</dbReference>
<evidence type="ECO:0000256" key="4">
    <source>
        <dbReference type="ARBA" id="ARBA00022763"/>
    </source>
</evidence>
<dbReference type="PROSITE" id="PS50089">
    <property type="entry name" value="ZF_RING_2"/>
    <property type="match status" value="1"/>
</dbReference>
<dbReference type="HAMAP" id="MF_03066">
    <property type="entry name" value="RNF168"/>
    <property type="match status" value="1"/>
</dbReference>
<comment type="subcellular location">
    <subcellularLocation>
        <location evidence="11">Nucleus</location>
    </subcellularLocation>
    <text evidence="11">Localizes to double-strand breaks (DSBs) sites of DNA damage.</text>
</comment>
<evidence type="ECO:0000256" key="10">
    <source>
        <dbReference type="ARBA" id="ARBA00023242"/>
    </source>
</evidence>
<evidence type="ECO:0000256" key="9">
    <source>
        <dbReference type="ARBA" id="ARBA00023204"/>
    </source>
</evidence>
<keyword evidence="6 11" id="KW-0833">Ubl conjugation pathway</keyword>
<evidence type="ECO:0000256" key="1">
    <source>
        <dbReference type="ARBA" id="ARBA00000900"/>
    </source>
</evidence>
<reference evidence="14" key="3">
    <citation type="submission" date="2025-09" db="UniProtKB">
        <authorList>
            <consortium name="Ensembl"/>
        </authorList>
    </citation>
    <scope>IDENTIFICATION</scope>
</reference>
<dbReference type="GO" id="GO:0034244">
    <property type="term" value="P:negative regulation of transcription elongation by RNA polymerase II"/>
    <property type="evidence" value="ECO:0007669"/>
    <property type="project" value="Ensembl"/>
</dbReference>
<comment type="catalytic activity">
    <reaction evidence="1 11">
        <text>S-ubiquitinyl-[E2 ubiquitin-conjugating enzyme]-L-cysteine + [acceptor protein]-L-lysine = [E2 ubiquitin-conjugating enzyme]-L-cysteine + N(6)-ubiquitinyl-[acceptor protein]-L-lysine.</text>
        <dbReference type="EC" id="2.3.2.27"/>
    </reaction>
</comment>
<dbReference type="Pfam" id="PF00097">
    <property type="entry name" value="zf-C3HC4"/>
    <property type="match status" value="1"/>
</dbReference>
<name>F6XBK7_MONDO</name>
<dbReference type="InterPro" id="IPR034725">
    <property type="entry name" value="RNF168"/>
</dbReference>
<comment type="caution">
    <text evidence="11">Lacks conserved residue(s) required for the propagation of feature annotation.</text>
</comment>
<dbReference type="GeneID" id="100022084"/>
<keyword evidence="2 11" id="KW-0808">Transferase</keyword>
<evidence type="ECO:0000256" key="8">
    <source>
        <dbReference type="ARBA" id="ARBA00022853"/>
    </source>
</evidence>
<evidence type="ECO:0000256" key="6">
    <source>
        <dbReference type="ARBA" id="ARBA00022786"/>
    </source>
</evidence>
<dbReference type="GeneTree" id="ENSGT00940000153680"/>
<comment type="pathway">
    <text evidence="11">Protein modification; protein ubiquitination.</text>
</comment>
<keyword evidence="5 11" id="KW-0863">Zinc-finger</keyword>
<evidence type="ECO:0000313" key="15">
    <source>
        <dbReference type="Proteomes" id="UP000002280"/>
    </source>
</evidence>
<dbReference type="SMART" id="SM00184">
    <property type="entry name" value="RING"/>
    <property type="match status" value="1"/>
</dbReference>
<gene>
    <name evidence="11 14" type="primary">RNF168</name>
</gene>
<dbReference type="GO" id="GO:0070530">
    <property type="term" value="F:K63-linked polyubiquitin modification-dependent protein binding"/>
    <property type="evidence" value="ECO:0007669"/>
    <property type="project" value="Ensembl"/>
</dbReference>
<dbReference type="UniPathway" id="UPA00143"/>
<dbReference type="GO" id="GO:0035861">
    <property type="term" value="C:site of double-strand break"/>
    <property type="evidence" value="ECO:0000318"/>
    <property type="project" value="GO_Central"/>
</dbReference>
<dbReference type="CDD" id="cd21952">
    <property type="entry name" value="MIU2_RNF168"/>
    <property type="match status" value="1"/>
</dbReference>
<evidence type="ECO:0000256" key="12">
    <source>
        <dbReference type="SAM" id="MobiDB-lite"/>
    </source>
</evidence>
<keyword evidence="15" id="KW-1185">Reference proteome</keyword>
<dbReference type="GO" id="GO:0000077">
    <property type="term" value="P:DNA damage checkpoint signaling"/>
    <property type="evidence" value="ECO:0007669"/>
    <property type="project" value="Ensembl"/>
</dbReference>
<dbReference type="Bgee" id="ENSMODG00000018442">
    <property type="expression patterns" value="Expressed in spermatocyte and 21 other cell types or tissues"/>
</dbReference>
<accession>F6XBK7</accession>
<comment type="domain">
    <text evidence="11">The MIU motif (motif interacting with ubiquitin) mediates the interaction with both 'Lys-48'- and 'Lys-63'-linked ubiquitin chains. The UMI motif mediates interaction with ubiquitin with a preference for 'Lys-63'-linked ubiquitin. The specificity for different types of ubiquitin is mediated by juxtaposition of ubiquitin-binding motifs (MIU and UMI motifs) with LR motifs (LRMs).</text>
</comment>
<keyword evidence="4 11" id="KW-0227">DNA damage</keyword>
<dbReference type="GO" id="GO:0140858">
    <property type="term" value="F:histone H2AK15 ubiquitin ligase activity"/>
    <property type="evidence" value="ECO:0007669"/>
    <property type="project" value="Ensembl"/>
</dbReference>
<dbReference type="GO" id="GO:0005654">
    <property type="term" value="C:nucleoplasm"/>
    <property type="evidence" value="ECO:0007669"/>
    <property type="project" value="Ensembl"/>
</dbReference>
<dbReference type="CDD" id="cd16550">
    <property type="entry name" value="RING-HC_RNF168"/>
    <property type="match status" value="1"/>
</dbReference>
<feature type="compositionally biased region" description="Polar residues" evidence="12">
    <location>
        <begin position="252"/>
        <end position="268"/>
    </location>
</feature>
<dbReference type="InterPro" id="IPR001841">
    <property type="entry name" value="Znf_RING"/>
</dbReference>
<feature type="compositionally biased region" description="Basic and acidic residues" evidence="12">
    <location>
        <begin position="501"/>
        <end position="526"/>
    </location>
</feature>
<dbReference type="Proteomes" id="UP000002280">
    <property type="component" value="Chromosome 4"/>
</dbReference>
<keyword evidence="11" id="KW-0832">Ubl conjugation</keyword>
<protein>
    <recommendedName>
        <fullName evidence="11">E3 ubiquitin-protein ligase RNF168</fullName>
        <ecNumber evidence="11">2.3.2.27</ecNumber>
    </recommendedName>
    <alternativeName>
        <fullName evidence="11">RING finger protein 168</fullName>
    </alternativeName>
    <alternativeName>
        <fullName evidence="11">RING-type E3 ubiquitin transferase RNF168</fullName>
    </alternativeName>
</protein>
<dbReference type="SUPFAM" id="SSF57850">
    <property type="entry name" value="RING/U-box"/>
    <property type="match status" value="1"/>
</dbReference>
<proteinExistence type="inferred from homology"/>
<reference evidence="14 15" key="1">
    <citation type="journal article" date="2007" name="Nature">
        <title>Genome of the marsupial Monodelphis domestica reveals innovation in non-coding sequences.</title>
        <authorList>
            <person name="Mikkelsen T.S."/>
            <person name="Wakefield M.J."/>
            <person name="Aken B."/>
            <person name="Amemiya C.T."/>
            <person name="Chang J.L."/>
            <person name="Duke S."/>
            <person name="Garber M."/>
            <person name="Gentles A.J."/>
            <person name="Goodstadt L."/>
            <person name="Heger A."/>
            <person name="Jurka J."/>
            <person name="Kamal M."/>
            <person name="Mauceli E."/>
            <person name="Searle S.M."/>
            <person name="Sharpe T."/>
            <person name="Baker M.L."/>
            <person name="Batzer M.A."/>
            <person name="Benos P.V."/>
            <person name="Belov K."/>
            <person name="Clamp M."/>
            <person name="Cook A."/>
            <person name="Cuff J."/>
            <person name="Das R."/>
            <person name="Davidow L."/>
            <person name="Deakin J.E."/>
            <person name="Fazzari M.J."/>
            <person name="Glass J.L."/>
            <person name="Grabherr M."/>
            <person name="Greally J.M."/>
            <person name="Gu W."/>
            <person name="Hore T.A."/>
            <person name="Huttley G.A."/>
            <person name="Kleber M."/>
            <person name="Jirtle R.L."/>
            <person name="Koina E."/>
            <person name="Lee J.T."/>
            <person name="Mahony S."/>
            <person name="Marra M.A."/>
            <person name="Miller R.D."/>
            <person name="Nicholls R.D."/>
            <person name="Oda M."/>
            <person name="Papenfuss A.T."/>
            <person name="Parra Z.E."/>
            <person name="Pollock D.D."/>
            <person name="Ray D.A."/>
            <person name="Schein J.E."/>
            <person name="Speed T.P."/>
            <person name="Thompson K."/>
            <person name="VandeBerg J.L."/>
            <person name="Wade C.M."/>
            <person name="Walker J.A."/>
            <person name="Waters P.D."/>
            <person name="Webber C."/>
            <person name="Weidman J.R."/>
            <person name="Xie X."/>
            <person name="Zody M.C."/>
            <person name="Baldwin J."/>
            <person name="Abdouelleil A."/>
            <person name="Abdulkadir J."/>
            <person name="Abebe A."/>
            <person name="Abera B."/>
            <person name="Abreu J."/>
            <person name="Acer S.C."/>
            <person name="Aftuck L."/>
            <person name="Alexander A."/>
            <person name="An P."/>
            <person name="Anderson E."/>
            <person name="Anderson S."/>
            <person name="Arachi H."/>
            <person name="Azer M."/>
            <person name="Bachantsang P."/>
            <person name="Barry A."/>
            <person name="Bayul T."/>
            <person name="Berlin A."/>
            <person name="Bessette D."/>
            <person name="Bloom T."/>
            <person name="Bloom T."/>
            <person name="Boguslavskiy L."/>
            <person name="Bonnet C."/>
            <person name="Boukhgalter B."/>
            <person name="Bourzgui I."/>
            <person name="Brown A."/>
            <person name="Cahill P."/>
            <person name="Channer S."/>
            <person name="Cheshatsang Y."/>
            <person name="Chuda L."/>
            <person name="Citroen M."/>
            <person name="Collymore A."/>
            <person name="Cooke P."/>
            <person name="Costello M."/>
            <person name="D'Aco K."/>
            <person name="Daza R."/>
            <person name="De Haan G."/>
            <person name="DeGray S."/>
            <person name="DeMaso C."/>
            <person name="Dhargay N."/>
            <person name="Dooley K."/>
            <person name="Dooley E."/>
            <person name="Doricent M."/>
            <person name="Dorje P."/>
            <person name="Dorjee K."/>
            <person name="Dupes A."/>
            <person name="Elong R."/>
            <person name="Falk J."/>
            <person name="Farina A."/>
            <person name="Faro S."/>
            <person name="Ferguson D."/>
            <person name="Fisher S."/>
            <person name="Foley C.D."/>
            <person name="Franke A."/>
            <person name="Friedrich D."/>
            <person name="Gadbois L."/>
            <person name="Gearin G."/>
            <person name="Gearin C.R."/>
            <person name="Giannoukos G."/>
            <person name="Goode T."/>
            <person name="Graham J."/>
            <person name="Grandbois E."/>
            <person name="Grewal S."/>
            <person name="Gyaltsen K."/>
            <person name="Hafez N."/>
            <person name="Hagos B."/>
            <person name="Hall J."/>
            <person name="Henson C."/>
            <person name="Hollinger A."/>
            <person name="Honan T."/>
            <person name="Huard M.D."/>
            <person name="Hughes L."/>
            <person name="Hurhula B."/>
            <person name="Husby M.E."/>
            <person name="Kamat A."/>
            <person name="Kanga B."/>
            <person name="Kashin S."/>
            <person name="Khazanovich D."/>
            <person name="Kisner P."/>
            <person name="Lance K."/>
            <person name="Lara M."/>
            <person name="Lee W."/>
            <person name="Lennon N."/>
            <person name="Letendre F."/>
            <person name="LeVine R."/>
            <person name="Lipovsky A."/>
            <person name="Liu X."/>
            <person name="Liu J."/>
            <person name="Liu S."/>
            <person name="Lokyitsang T."/>
            <person name="Lokyitsang Y."/>
            <person name="Lubonja R."/>
            <person name="Lui A."/>
            <person name="MacDonald P."/>
            <person name="Magnisalis V."/>
            <person name="Maru K."/>
            <person name="Matthews C."/>
            <person name="McCusker W."/>
            <person name="McDonough S."/>
            <person name="Mehta T."/>
            <person name="Meldrim J."/>
            <person name="Meneus L."/>
            <person name="Mihai O."/>
            <person name="Mihalev A."/>
            <person name="Mihova T."/>
            <person name="Mittelman R."/>
            <person name="Mlenga V."/>
            <person name="Montmayeur A."/>
            <person name="Mulrain L."/>
            <person name="Navidi A."/>
            <person name="Naylor J."/>
            <person name="Negash T."/>
            <person name="Nguyen T."/>
            <person name="Nguyen N."/>
            <person name="Nicol R."/>
            <person name="Norbu C."/>
            <person name="Norbu N."/>
            <person name="Novod N."/>
            <person name="O'Neill B."/>
            <person name="Osman S."/>
            <person name="Markiewicz E."/>
            <person name="Oyono O.L."/>
            <person name="Patti C."/>
            <person name="Phunkhang P."/>
            <person name="Pierre F."/>
            <person name="Priest M."/>
            <person name="Raghuraman S."/>
            <person name="Rege F."/>
            <person name="Reyes R."/>
            <person name="Rise C."/>
            <person name="Rogov P."/>
            <person name="Ross K."/>
            <person name="Ryan E."/>
            <person name="Settipalli S."/>
            <person name="Shea T."/>
            <person name="Sherpa N."/>
            <person name="Shi L."/>
            <person name="Shih D."/>
            <person name="Sparrow T."/>
            <person name="Spaulding J."/>
            <person name="Stalker J."/>
            <person name="Stange-Thomann N."/>
            <person name="Stavropoulos S."/>
            <person name="Stone C."/>
            <person name="Strader C."/>
            <person name="Tesfaye S."/>
            <person name="Thomson T."/>
            <person name="Thoulutsang Y."/>
            <person name="Thoulutsang D."/>
            <person name="Topham K."/>
            <person name="Topping I."/>
            <person name="Tsamla T."/>
            <person name="Vassiliev H."/>
            <person name="Vo A."/>
            <person name="Wangchuk T."/>
            <person name="Wangdi T."/>
            <person name="Weiand M."/>
            <person name="Wilkinson J."/>
            <person name="Wilson A."/>
            <person name="Yadav S."/>
            <person name="Young G."/>
            <person name="Yu Q."/>
            <person name="Zembek L."/>
            <person name="Zhong D."/>
            <person name="Zimmer A."/>
            <person name="Zwirko Z."/>
            <person name="Jaffe D.B."/>
            <person name="Alvarez P."/>
            <person name="Brockman W."/>
            <person name="Butler J."/>
            <person name="Chin C."/>
            <person name="Gnerre S."/>
            <person name="MacCallum I."/>
            <person name="Graves J.A."/>
            <person name="Ponting C.P."/>
            <person name="Breen M."/>
            <person name="Samollow P.B."/>
            <person name="Lander E.S."/>
            <person name="Lindblad-Toh K."/>
        </authorList>
    </citation>
    <scope>NUCLEOTIDE SEQUENCE [LARGE SCALE GENOMIC DNA]</scope>
</reference>
<dbReference type="GO" id="GO:0042393">
    <property type="term" value="F:histone binding"/>
    <property type="evidence" value="ECO:0007669"/>
    <property type="project" value="UniProtKB-UniRule"/>
</dbReference>
<comment type="caution">
    <text evidence="11">According to a well-established model, RNF168 cannot initiate H2A 'Lys-63'-linked ubiquitination and is recruited following RNF8-dependent histone ubiquitination to amplify H2A 'Lys-63'-linked ubiquitination. However, other data suggest that RNF168 is the priming ubiquitin ligase by mediating monoubiquitination of 'Lys-13' and 'Lys-15' of nucleosomal histone H2A (H2AK13Ub and H2AK15Ub respectively). These data suggest that RNF168 might be recruited to DSBs sites in a RNF8-dependent manner by binding to non-histone proteins ubiquitinated via 'Lys-63'-linked and initiates monoubiquitination of H2A, which is then amplified by RNF8. Additional evidences are however required to confirm these data.</text>
</comment>
<dbReference type="InterPro" id="IPR018957">
    <property type="entry name" value="Znf_C3HC4_RING-type"/>
</dbReference>